<reference evidence="1" key="1">
    <citation type="journal article" date="2016" name="Nat. Genet.">
        <title>The genome sequences of Arachis duranensis and Arachis ipaensis, the diploid ancestors of cultivated peanut.</title>
        <authorList>
            <person name="Bertioli D.J."/>
            <person name="Cannon S.B."/>
            <person name="Froenicke L."/>
            <person name="Huang G."/>
            <person name="Farmer A.D."/>
            <person name="Cannon E.K."/>
            <person name="Liu X."/>
            <person name="Gao D."/>
            <person name="Clevenger J."/>
            <person name="Dash S."/>
            <person name="Ren L."/>
            <person name="Moretzsohn M.C."/>
            <person name="Shirasawa K."/>
            <person name="Huang W."/>
            <person name="Vidigal B."/>
            <person name="Abernathy B."/>
            <person name="Chu Y."/>
            <person name="Niederhuth C.E."/>
            <person name="Umale P."/>
            <person name="Araujo A.C."/>
            <person name="Kozik A."/>
            <person name="Kim K.D."/>
            <person name="Burow M.D."/>
            <person name="Varshney R.K."/>
            <person name="Wang X."/>
            <person name="Zhang X."/>
            <person name="Barkley N."/>
            <person name="Guimaraes P.M."/>
            <person name="Isobe S."/>
            <person name="Guo B."/>
            <person name="Liao B."/>
            <person name="Stalker H.T."/>
            <person name="Schmitz R.J."/>
            <person name="Scheffler B.E."/>
            <person name="Leal-Bertioli S.C."/>
            <person name="Xun X."/>
            <person name="Jackson S.A."/>
            <person name="Michelmore R."/>
            <person name="Ozias-Akins P."/>
        </authorList>
    </citation>
    <scope>NUCLEOTIDE SEQUENCE [LARGE SCALE GENOMIC DNA]</scope>
    <source>
        <strain evidence="1">cv. V14167</strain>
    </source>
</reference>
<dbReference type="KEGG" id="adu:110274813"/>
<evidence type="ECO:0000313" key="2">
    <source>
        <dbReference type="RefSeq" id="XP_020985779.1"/>
    </source>
</evidence>
<proteinExistence type="predicted"/>
<dbReference type="AlphaFoldDB" id="A0A6P5ML60"/>
<dbReference type="Proteomes" id="UP000515211">
    <property type="component" value="Chromosome 8"/>
</dbReference>
<dbReference type="RefSeq" id="XP_020985779.1">
    <property type="nucleotide sequence ID" value="XM_021130120.1"/>
</dbReference>
<evidence type="ECO:0000313" key="1">
    <source>
        <dbReference type="Proteomes" id="UP000515211"/>
    </source>
</evidence>
<reference evidence="2" key="2">
    <citation type="submission" date="2025-08" db="UniProtKB">
        <authorList>
            <consortium name="RefSeq"/>
        </authorList>
    </citation>
    <scope>IDENTIFICATION</scope>
    <source>
        <tissue evidence="2">Whole plant</tissue>
    </source>
</reference>
<name>A0A6P5ML60_ARADU</name>
<organism evidence="1 2">
    <name type="scientific">Arachis duranensis</name>
    <name type="common">Wild peanut</name>
    <dbReference type="NCBI Taxonomy" id="130453"/>
    <lineage>
        <taxon>Eukaryota</taxon>
        <taxon>Viridiplantae</taxon>
        <taxon>Streptophyta</taxon>
        <taxon>Embryophyta</taxon>
        <taxon>Tracheophyta</taxon>
        <taxon>Spermatophyta</taxon>
        <taxon>Magnoliopsida</taxon>
        <taxon>eudicotyledons</taxon>
        <taxon>Gunneridae</taxon>
        <taxon>Pentapetalae</taxon>
        <taxon>rosids</taxon>
        <taxon>fabids</taxon>
        <taxon>Fabales</taxon>
        <taxon>Fabaceae</taxon>
        <taxon>Papilionoideae</taxon>
        <taxon>50 kb inversion clade</taxon>
        <taxon>dalbergioids sensu lato</taxon>
        <taxon>Dalbergieae</taxon>
        <taxon>Pterocarpus clade</taxon>
        <taxon>Arachis</taxon>
    </lineage>
</organism>
<dbReference type="PANTHER" id="PTHR47481">
    <property type="match status" value="1"/>
</dbReference>
<sequence>MTETVIDRISEARGVDSLVCVGVAISDANHIEAVLNGLLKEYTSFITIITARSKSVSIEKLEALLIAHEELLEKCKKPNNLVQAHLAYIQSNFYHSTGGFNGRKCVFRGRDGIIGYGNGRAEVPSHSYNLSVNLSYTNILVQNVAEFATPTTLQDPDWFPNSRVTHHMTANAHNFGKSHHRQWFRFSKRSYSKEQLIKEMMLLLPYYLQYLCQEITTTCYDMFVLGIHQFR</sequence>
<accession>A0A6P5ML60</accession>
<dbReference type="PANTHER" id="PTHR47481:SF31">
    <property type="entry name" value="OS01G0873500 PROTEIN"/>
    <property type="match status" value="1"/>
</dbReference>
<keyword evidence="1" id="KW-1185">Reference proteome</keyword>
<gene>
    <name evidence="2" type="primary">LOC110274813</name>
</gene>
<protein>
    <submittedName>
        <fullName evidence="2">Uncharacterized protein LOC110274813</fullName>
    </submittedName>
</protein>
<dbReference type="GeneID" id="110274813"/>